<evidence type="ECO:0000313" key="6">
    <source>
        <dbReference type="EMBL" id="CAE0725416.1"/>
    </source>
</evidence>
<dbReference type="EMBL" id="HBIX01026697">
    <property type="protein sequence ID" value="CAE0725417.1"/>
    <property type="molecule type" value="Transcribed_RNA"/>
</dbReference>
<gene>
    <name evidence="4" type="ORF">PAUS00366_LOCUS18170</name>
    <name evidence="5" type="ORF">PAUS00366_LOCUS18172</name>
    <name evidence="6" type="ORF">PAUS00366_LOCUS18173</name>
    <name evidence="7" type="ORF">PAUS00366_LOCUS18174</name>
</gene>
<name>A0A6V0BUX4_9STRA</name>
<reference evidence="7" key="1">
    <citation type="submission" date="2021-01" db="EMBL/GenBank/DDBJ databases">
        <authorList>
            <person name="Corre E."/>
            <person name="Pelletier E."/>
            <person name="Niang G."/>
            <person name="Scheremetjew M."/>
            <person name="Finn R."/>
            <person name="Kale V."/>
            <person name="Holt S."/>
            <person name="Cochrane G."/>
            <person name="Meng A."/>
            <person name="Brown T."/>
            <person name="Cohen L."/>
        </authorList>
    </citation>
    <scope>NUCLEOTIDE SEQUENCE</scope>
    <source>
        <strain evidence="7">10249 10 AB</strain>
    </source>
</reference>
<accession>A0A6V0BUX4</accession>
<dbReference type="AlphaFoldDB" id="A0A6V0BUX4"/>
<feature type="coiled-coil region" evidence="1">
    <location>
        <begin position="113"/>
        <end position="140"/>
    </location>
</feature>
<evidence type="ECO:0000256" key="3">
    <source>
        <dbReference type="SAM" id="Phobius"/>
    </source>
</evidence>
<feature type="transmembrane region" description="Helical" evidence="3">
    <location>
        <begin position="34"/>
        <end position="53"/>
    </location>
</feature>
<keyword evidence="3" id="KW-1133">Transmembrane helix</keyword>
<dbReference type="EMBL" id="HBIX01026695">
    <property type="protein sequence ID" value="CAE0725415.1"/>
    <property type="molecule type" value="Transcribed_RNA"/>
</dbReference>
<evidence type="ECO:0000313" key="7">
    <source>
        <dbReference type="EMBL" id="CAE0725417.1"/>
    </source>
</evidence>
<dbReference type="EMBL" id="HBIX01026696">
    <property type="protein sequence ID" value="CAE0725416.1"/>
    <property type="molecule type" value="Transcribed_RNA"/>
</dbReference>
<keyword evidence="3" id="KW-0812">Transmembrane</keyword>
<evidence type="ECO:0000256" key="2">
    <source>
        <dbReference type="SAM" id="MobiDB-lite"/>
    </source>
</evidence>
<dbReference type="EMBL" id="HBIX01026693">
    <property type="protein sequence ID" value="CAE0725413.1"/>
    <property type="molecule type" value="Transcribed_RNA"/>
</dbReference>
<proteinExistence type="predicted"/>
<sequence length="167" mass="19795">MPSKRSPYGRPKNNQTLELQALLTTFEMFRINRLLFLPFLGVFLIFCGPSMAIEDEIRRRRDNPEAAYGDISREQILETRNRRKRQLSVMMMDARKKLTDHSAGELTLTEEQKSQLESSATLYQRKIDSMEVELEQWEIDRLIARETESANRRRERSQDSRRIKTEL</sequence>
<evidence type="ECO:0000256" key="1">
    <source>
        <dbReference type="SAM" id="Coils"/>
    </source>
</evidence>
<organism evidence="7">
    <name type="scientific">Pseudo-nitzschia australis</name>
    <dbReference type="NCBI Taxonomy" id="44445"/>
    <lineage>
        <taxon>Eukaryota</taxon>
        <taxon>Sar</taxon>
        <taxon>Stramenopiles</taxon>
        <taxon>Ochrophyta</taxon>
        <taxon>Bacillariophyta</taxon>
        <taxon>Bacillariophyceae</taxon>
        <taxon>Bacillariophycidae</taxon>
        <taxon>Bacillariales</taxon>
        <taxon>Bacillariaceae</taxon>
        <taxon>Pseudo-nitzschia</taxon>
    </lineage>
</organism>
<keyword evidence="3" id="KW-0472">Membrane</keyword>
<keyword evidence="1" id="KW-0175">Coiled coil</keyword>
<protein>
    <submittedName>
        <fullName evidence="7">Uncharacterized protein</fullName>
    </submittedName>
</protein>
<evidence type="ECO:0000313" key="4">
    <source>
        <dbReference type="EMBL" id="CAE0725413.1"/>
    </source>
</evidence>
<feature type="region of interest" description="Disordered" evidence="2">
    <location>
        <begin position="148"/>
        <end position="167"/>
    </location>
</feature>
<evidence type="ECO:0000313" key="5">
    <source>
        <dbReference type="EMBL" id="CAE0725415.1"/>
    </source>
</evidence>